<dbReference type="InterPro" id="IPR036259">
    <property type="entry name" value="MFS_trans_sf"/>
</dbReference>
<evidence type="ECO:0000256" key="3">
    <source>
        <dbReference type="ARBA" id="ARBA00022989"/>
    </source>
</evidence>
<feature type="transmembrane region" description="Helical" evidence="5">
    <location>
        <begin position="343"/>
        <end position="365"/>
    </location>
</feature>
<feature type="transmembrane region" description="Helical" evidence="5">
    <location>
        <begin position="385"/>
        <end position="406"/>
    </location>
</feature>
<feature type="transmembrane region" description="Helical" evidence="5">
    <location>
        <begin position="71"/>
        <end position="91"/>
    </location>
</feature>
<keyword evidence="4 5" id="KW-0472">Membrane</keyword>
<dbReference type="AlphaFoldDB" id="A0A427XYQ8"/>
<proteinExistence type="predicted"/>
<evidence type="ECO:0000256" key="1">
    <source>
        <dbReference type="ARBA" id="ARBA00004141"/>
    </source>
</evidence>
<keyword evidence="2 5" id="KW-0812">Transmembrane</keyword>
<feature type="transmembrane region" description="Helical" evidence="5">
    <location>
        <begin position="478"/>
        <end position="500"/>
    </location>
</feature>
<feature type="transmembrane region" description="Helical" evidence="5">
    <location>
        <begin position="138"/>
        <end position="161"/>
    </location>
</feature>
<feature type="transmembrane region" description="Helical" evidence="5">
    <location>
        <begin position="228"/>
        <end position="248"/>
    </location>
</feature>
<evidence type="ECO:0000256" key="2">
    <source>
        <dbReference type="ARBA" id="ARBA00022692"/>
    </source>
</evidence>
<comment type="caution">
    <text evidence="7">The sequence shown here is derived from an EMBL/GenBank/DDBJ whole genome shotgun (WGS) entry which is preliminary data.</text>
</comment>
<feature type="transmembrane region" description="Helical" evidence="5">
    <location>
        <begin position="418"/>
        <end position="439"/>
    </location>
</feature>
<dbReference type="GO" id="GO:0015244">
    <property type="term" value="F:fluconazole transmembrane transporter activity"/>
    <property type="evidence" value="ECO:0007669"/>
    <property type="project" value="TreeGrafter"/>
</dbReference>
<dbReference type="PANTHER" id="PTHR23502:SF23">
    <property type="entry name" value="FLUCONAZOLE RESISTANCE PROTEIN 1"/>
    <property type="match status" value="1"/>
</dbReference>
<dbReference type="Pfam" id="PF07690">
    <property type="entry name" value="MFS_1"/>
    <property type="match status" value="1"/>
</dbReference>
<dbReference type="InterPro" id="IPR020846">
    <property type="entry name" value="MFS_dom"/>
</dbReference>
<evidence type="ECO:0000259" key="6">
    <source>
        <dbReference type="PROSITE" id="PS50850"/>
    </source>
</evidence>
<dbReference type="STRING" id="1890683.A0A427XYQ8"/>
<reference evidence="7 8" key="1">
    <citation type="submission" date="2018-11" db="EMBL/GenBank/DDBJ databases">
        <title>Genome sequence of Saitozyma podzolica DSM 27192.</title>
        <authorList>
            <person name="Aliyu H."/>
            <person name="Gorte O."/>
            <person name="Ochsenreither K."/>
        </authorList>
    </citation>
    <scope>NUCLEOTIDE SEQUENCE [LARGE SCALE GENOMIC DNA]</scope>
    <source>
        <strain evidence="7 8">DSM 27192</strain>
    </source>
</reference>
<feature type="domain" description="Major facilitator superfamily (MFS) profile" evidence="6">
    <location>
        <begin position="69"/>
        <end position="498"/>
    </location>
</feature>
<comment type="subcellular location">
    <subcellularLocation>
        <location evidence="1">Membrane</location>
        <topology evidence="1">Multi-pass membrane protein</topology>
    </subcellularLocation>
</comment>
<name>A0A427XYQ8_9TREE</name>
<dbReference type="PROSITE" id="PS50850">
    <property type="entry name" value="MFS"/>
    <property type="match status" value="1"/>
</dbReference>
<feature type="transmembrane region" description="Helical" evidence="5">
    <location>
        <begin position="103"/>
        <end position="126"/>
    </location>
</feature>
<dbReference type="SUPFAM" id="SSF103473">
    <property type="entry name" value="MFS general substrate transporter"/>
    <property type="match status" value="1"/>
</dbReference>
<dbReference type="Gene3D" id="1.20.1250.20">
    <property type="entry name" value="MFS general substrate transporter like domains"/>
    <property type="match status" value="1"/>
</dbReference>
<keyword evidence="3 5" id="KW-1133">Transmembrane helix</keyword>
<evidence type="ECO:0000256" key="4">
    <source>
        <dbReference type="ARBA" id="ARBA00023136"/>
    </source>
</evidence>
<sequence>MCFQSTITAATLRVFLPQWQPLLYRDEQSDPKRYRDACSIPKALGRGRSSGWDPMTQRTPITGPRRPRSSAFVVIHTVISYTASSAFASGLEGQGSVTADLGVSNTVALLGLSLFVLGYGMGPMVLHPISDVPSIGRLPVYLVSQILATIFSVPCAIAPNIGTLLISRYLQGLFSSPPLATGGATLGDMWTPGPLAYALACWGFGAVVGPAVGPILGGYIYSAGGWRCIMWALLALNGLLLLWMVFMMPETSGAAILYRRACRLEKQFPGHVFTTAAMIELRREGIQAILVEALWRPFELIPEPTLLVYNVYLALVYRMFYLFFEAFPVVFGEIRGFSPRQSGLAFLGVAVMATLMLLFYCVWLYRVMNPVIENNGGINPLPELRLALTPYAAAAISVALFGFGWTGQSASIHWIAPVIFSGLFACGGIASFQTIFAYLGDVYFKEIGFVLTLNDLFRGSYAAGFPLFAHALYTNLGVGPACSLLGAISVLFIPVPIICIKYGKAIRARSKWASKIGIEPLPGEERD</sequence>
<evidence type="ECO:0000313" key="7">
    <source>
        <dbReference type="EMBL" id="RSH83937.1"/>
    </source>
</evidence>
<dbReference type="EMBL" id="RSCD01000022">
    <property type="protein sequence ID" value="RSH83937.1"/>
    <property type="molecule type" value="Genomic_DNA"/>
</dbReference>
<feature type="transmembrane region" description="Helical" evidence="5">
    <location>
        <begin position="307"/>
        <end position="331"/>
    </location>
</feature>
<dbReference type="PANTHER" id="PTHR23502">
    <property type="entry name" value="MAJOR FACILITATOR SUPERFAMILY"/>
    <property type="match status" value="1"/>
</dbReference>
<gene>
    <name evidence="7" type="ORF">EHS25_005181</name>
</gene>
<evidence type="ECO:0000256" key="5">
    <source>
        <dbReference type="SAM" id="Phobius"/>
    </source>
</evidence>
<dbReference type="InterPro" id="IPR011701">
    <property type="entry name" value="MFS"/>
</dbReference>
<dbReference type="Proteomes" id="UP000279259">
    <property type="component" value="Unassembled WGS sequence"/>
</dbReference>
<keyword evidence="8" id="KW-1185">Reference proteome</keyword>
<dbReference type="GO" id="GO:0005886">
    <property type="term" value="C:plasma membrane"/>
    <property type="evidence" value="ECO:0007669"/>
    <property type="project" value="TreeGrafter"/>
</dbReference>
<protein>
    <recommendedName>
        <fullName evidence="6">Major facilitator superfamily (MFS) profile domain-containing protein</fullName>
    </recommendedName>
</protein>
<evidence type="ECO:0000313" key="8">
    <source>
        <dbReference type="Proteomes" id="UP000279259"/>
    </source>
</evidence>
<feature type="transmembrane region" description="Helical" evidence="5">
    <location>
        <begin position="195"/>
        <end position="221"/>
    </location>
</feature>
<dbReference type="GO" id="GO:1990961">
    <property type="term" value="P:xenobiotic detoxification by transmembrane export across the plasma membrane"/>
    <property type="evidence" value="ECO:0007669"/>
    <property type="project" value="TreeGrafter"/>
</dbReference>
<accession>A0A427XYQ8</accession>
<organism evidence="7 8">
    <name type="scientific">Saitozyma podzolica</name>
    <dbReference type="NCBI Taxonomy" id="1890683"/>
    <lineage>
        <taxon>Eukaryota</taxon>
        <taxon>Fungi</taxon>
        <taxon>Dikarya</taxon>
        <taxon>Basidiomycota</taxon>
        <taxon>Agaricomycotina</taxon>
        <taxon>Tremellomycetes</taxon>
        <taxon>Tremellales</taxon>
        <taxon>Trimorphomycetaceae</taxon>
        <taxon>Saitozyma</taxon>
    </lineage>
</organism>
<dbReference type="OrthoDB" id="3357846at2759"/>